<keyword evidence="1" id="KW-1133">Transmembrane helix</keyword>
<evidence type="ECO:0000313" key="5">
    <source>
        <dbReference type="Proteomes" id="UP000177165"/>
    </source>
</evidence>
<comment type="caution">
    <text evidence="4">The sequence shown here is derived from an EMBL/GenBank/DDBJ whole genome shotgun (WGS) entry which is preliminary data.</text>
</comment>
<dbReference type="SUPFAM" id="SSF159774">
    <property type="entry name" value="YerB-like"/>
    <property type="match status" value="1"/>
</dbReference>
<dbReference type="Proteomes" id="UP000177165">
    <property type="component" value="Unassembled WGS sequence"/>
</dbReference>
<feature type="domain" description="DUF3048" evidence="2">
    <location>
        <begin position="79"/>
        <end position="222"/>
    </location>
</feature>
<proteinExistence type="predicted"/>
<dbReference type="Gene3D" id="3.50.90.10">
    <property type="entry name" value="YerB-like"/>
    <property type="match status" value="1"/>
</dbReference>
<gene>
    <name evidence="4" type="ORF">A3B74_04005</name>
</gene>
<dbReference type="EMBL" id="MHKB01000011">
    <property type="protein sequence ID" value="OGY79020.1"/>
    <property type="molecule type" value="Genomic_DNA"/>
</dbReference>
<evidence type="ECO:0000259" key="2">
    <source>
        <dbReference type="Pfam" id="PF11258"/>
    </source>
</evidence>
<dbReference type="InterPro" id="IPR035328">
    <property type="entry name" value="DUF3048_C"/>
</dbReference>
<organism evidence="4 5">
    <name type="scientific">Candidatus Kerfeldbacteria bacterium RIFCSPHIGHO2_02_FULL_42_14</name>
    <dbReference type="NCBI Taxonomy" id="1798540"/>
    <lineage>
        <taxon>Bacteria</taxon>
        <taxon>Candidatus Kerfeldiibacteriota</taxon>
    </lineage>
</organism>
<feature type="domain" description="DUF3048" evidence="3">
    <location>
        <begin position="253"/>
        <end position="367"/>
    </location>
</feature>
<name>A0A1G2ASM9_9BACT</name>
<reference evidence="4 5" key="1">
    <citation type="journal article" date="2016" name="Nat. Commun.">
        <title>Thousands of microbial genomes shed light on interconnected biogeochemical processes in an aquifer system.</title>
        <authorList>
            <person name="Anantharaman K."/>
            <person name="Brown C.T."/>
            <person name="Hug L.A."/>
            <person name="Sharon I."/>
            <person name="Castelle C.J."/>
            <person name="Probst A.J."/>
            <person name="Thomas B.C."/>
            <person name="Singh A."/>
            <person name="Wilkins M.J."/>
            <person name="Karaoz U."/>
            <person name="Brodie E.L."/>
            <person name="Williams K.H."/>
            <person name="Hubbard S.S."/>
            <person name="Banfield J.F."/>
        </authorList>
    </citation>
    <scope>NUCLEOTIDE SEQUENCE [LARGE SCALE GENOMIC DNA]</scope>
</reference>
<dbReference type="Pfam" id="PF11258">
    <property type="entry name" value="DUF3048"/>
    <property type="match status" value="1"/>
</dbReference>
<evidence type="ECO:0000313" key="4">
    <source>
        <dbReference type="EMBL" id="OGY79020.1"/>
    </source>
</evidence>
<evidence type="ECO:0000259" key="3">
    <source>
        <dbReference type="Pfam" id="PF17479"/>
    </source>
</evidence>
<dbReference type="AlphaFoldDB" id="A0A1G2ASM9"/>
<dbReference type="InterPro" id="IPR023158">
    <property type="entry name" value="YerB-like_sf"/>
</dbReference>
<dbReference type="Pfam" id="PF17479">
    <property type="entry name" value="DUF3048_C"/>
    <property type="match status" value="1"/>
</dbReference>
<dbReference type="InterPro" id="IPR021416">
    <property type="entry name" value="DUF3048_N"/>
</dbReference>
<accession>A0A1G2ASM9</accession>
<keyword evidence="1" id="KW-0812">Transmembrane</keyword>
<evidence type="ECO:0008006" key="6">
    <source>
        <dbReference type="Google" id="ProtNLM"/>
    </source>
</evidence>
<evidence type="ECO:0000256" key="1">
    <source>
        <dbReference type="SAM" id="Phobius"/>
    </source>
</evidence>
<sequence>MLLEKIQKLHPKFFEYGIIIVLLIVGMFFAWSTISYALVKNPITQFIAQKTAKNTGKSAQKNNNTTKEIPTTTARKLDGRTVDTKETNNWPVAVMIENLITVRPQAGLSQAAVVYESLVEGGITRFLALFDPQIENIPKIGPVRSVRPYYVEWAQEYGKGGALLAHAGGSPEALQMIDSDHINDLNQIRGSAPYFWREKGTPAPHNLFTSSELLQRALHDRNFWDAVPEYVTWNFQDSSEKKQNTDTQNAKKITINYSSGISYQVEYQFDETTKEYLRFNASRPHMDRNNNQQIRAKNVIIITIPKILAVGEKGRLTLDIHGEGKVSVARDGEVIIGTWKKENREDRMKFLTAEKKDIDLRRGATWIQIVPEDRSVTFE</sequence>
<feature type="transmembrane region" description="Helical" evidence="1">
    <location>
        <begin position="16"/>
        <end position="39"/>
    </location>
</feature>
<dbReference type="STRING" id="1798540.A3B74_04005"/>
<keyword evidence="1" id="KW-0472">Membrane</keyword>
<protein>
    <recommendedName>
        <fullName evidence="6">DUF3048 domain-containing protein</fullName>
    </recommendedName>
</protein>